<dbReference type="Pfam" id="PF10507">
    <property type="entry name" value="TMEM65"/>
    <property type="match status" value="1"/>
</dbReference>
<sequence>MLNSSRLLPSFSVKFLRKEVRRYAFSKHPRNGIILHPSNSALYSKFTVRDPIVDSAPLTSDRAYELLVSLNDVERTALRTALEKYESQKIKEEFVGVLAKTRWRSKFGRPAKMPALGQVDPTGSYCAVPDDWLKKKLVQIAKPPSSSDLHKLFWINAIPFLGFGFLDNFTMIIAGDYIENLFGMFMCISTMAAAALGNTVSDILGIGSAYYIERMSEVMGLRPPKLTEYQLDMKSSRRAANAGRIIGITAGCLIGMFPLLFMDKKKDDDEEDEQDEKSTKSEKNESKQGTTAAVR</sequence>
<dbReference type="OrthoDB" id="430821at2759"/>
<evidence type="ECO:0000256" key="6">
    <source>
        <dbReference type="SAM" id="Phobius"/>
    </source>
</evidence>
<evidence type="ECO:0000256" key="3">
    <source>
        <dbReference type="ARBA" id="ARBA00022989"/>
    </source>
</evidence>
<reference evidence="7 8" key="1">
    <citation type="submission" date="2020-11" db="EMBL/GenBank/DDBJ databases">
        <authorList>
            <person name="Wallbank WR R."/>
            <person name="Pardo Diaz C."/>
            <person name="Kozak K."/>
            <person name="Martin S."/>
            <person name="Jiggins C."/>
            <person name="Moest M."/>
            <person name="Warren A I."/>
            <person name="Generalovic N T."/>
            <person name="Byers J.R.P. K."/>
            <person name="Montejo-Kovacevich G."/>
            <person name="Yen C E."/>
        </authorList>
    </citation>
    <scope>NUCLEOTIDE SEQUENCE [LARGE SCALE GENOMIC DNA]</scope>
</reference>
<dbReference type="Proteomes" id="UP000594454">
    <property type="component" value="Chromosome 3"/>
</dbReference>
<feature type="transmembrane region" description="Helical" evidence="6">
    <location>
        <begin position="242"/>
        <end position="261"/>
    </location>
</feature>
<evidence type="ECO:0000256" key="1">
    <source>
        <dbReference type="ARBA" id="ARBA00004141"/>
    </source>
</evidence>
<dbReference type="InParanoid" id="A0A7R8URU3"/>
<organism evidence="7 8">
    <name type="scientific">Hermetia illucens</name>
    <name type="common">Black soldier fly</name>
    <dbReference type="NCBI Taxonomy" id="343691"/>
    <lineage>
        <taxon>Eukaryota</taxon>
        <taxon>Metazoa</taxon>
        <taxon>Ecdysozoa</taxon>
        <taxon>Arthropoda</taxon>
        <taxon>Hexapoda</taxon>
        <taxon>Insecta</taxon>
        <taxon>Pterygota</taxon>
        <taxon>Neoptera</taxon>
        <taxon>Endopterygota</taxon>
        <taxon>Diptera</taxon>
        <taxon>Brachycera</taxon>
        <taxon>Stratiomyomorpha</taxon>
        <taxon>Stratiomyidae</taxon>
        <taxon>Hermetiinae</taxon>
        <taxon>Hermetia</taxon>
    </lineage>
</organism>
<keyword evidence="8" id="KW-1185">Reference proteome</keyword>
<dbReference type="EMBL" id="LR899011">
    <property type="protein sequence ID" value="CAD7085874.1"/>
    <property type="molecule type" value="Genomic_DNA"/>
</dbReference>
<accession>A0A7R8URU3</accession>
<evidence type="ECO:0000256" key="4">
    <source>
        <dbReference type="ARBA" id="ARBA00023136"/>
    </source>
</evidence>
<evidence type="ECO:0000256" key="2">
    <source>
        <dbReference type="ARBA" id="ARBA00022692"/>
    </source>
</evidence>
<comment type="subcellular location">
    <subcellularLocation>
        <location evidence="1">Membrane</location>
        <topology evidence="1">Multi-pass membrane protein</topology>
    </subcellularLocation>
</comment>
<feature type="compositionally biased region" description="Basic and acidic residues" evidence="5">
    <location>
        <begin position="276"/>
        <end position="286"/>
    </location>
</feature>
<evidence type="ECO:0000313" key="7">
    <source>
        <dbReference type="EMBL" id="CAD7085874.1"/>
    </source>
</evidence>
<keyword evidence="4 6" id="KW-0472">Membrane</keyword>
<evidence type="ECO:0000256" key="5">
    <source>
        <dbReference type="SAM" id="MobiDB-lite"/>
    </source>
</evidence>
<dbReference type="FunCoup" id="A0A7R8URU3">
    <property type="interactions" value="9"/>
</dbReference>
<proteinExistence type="predicted"/>
<feature type="transmembrane region" description="Helical" evidence="6">
    <location>
        <begin position="152"/>
        <end position="175"/>
    </location>
</feature>
<feature type="region of interest" description="Disordered" evidence="5">
    <location>
        <begin position="266"/>
        <end position="295"/>
    </location>
</feature>
<dbReference type="OMA" id="LAAFRWC"/>
<dbReference type="InterPro" id="IPR019537">
    <property type="entry name" value="TMEM65"/>
</dbReference>
<evidence type="ECO:0008006" key="9">
    <source>
        <dbReference type="Google" id="ProtNLM"/>
    </source>
</evidence>
<gene>
    <name evidence="7" type="ORF">HERILL_LOCUS8689</name>
</gene>
<evidence type="ECO:0000313" key="8">
    <source>
        <dbReference type="Proteomes" id="UP000594454"/>
    </source>
</evidence>
<feature type="transmembrane region" description="Helical" evidence="6">
    <location>
        <begin position="181"/>
        <end position="212"/>
    </location>
</feature>
<dbReference type="PANTHER" id="PTHR21706:SF15">
    <property type="entry name" value="TRANSMEMBRANE PROTEIN 65"/>
    <property type="match status" value="1"/>
</dbReference>
<dbReference type="GO" id="GO:0005739">
    <property type="term" value="C:mitochondrion"/>
    <property type="evidence" value="ECO:0007669"/>
    <property type="project" value="TreeGrafter"/>
</dbReference>
<keyword evidence="3 6" id="KW-1133">Transmembrane helix</keyword>
<protein>
    <recommendedName>
        <fullName evidence="9">Transmembrane protein 65</fullName>
    </recommendedName>
</protein>
<dbReference type="AlphaFoldDB" id="A0A7R8URU3"/>
<dbReference type="GO" id="GO:0016020">
    <property type="term" value="C:membrane"/>
    <property type="evidence" value="ECO:0007669"/>
    <property type="project" value="UniProtKB-SubCell"/>
</dbReference>
<dbReference type="PANTHER" id="PTHR21706">
    <property type="entry name" value="TRANSMEMBRANE PROTEIN 65"/>
    <property type="match status" value="1"/>
</dbReference>
<keyword evidence="2 6" id="KW-0812">Transmembrane</keyword>
<name>A0A7R8URU3_HERIL</name>